<protein>
    <submittedName>
        <fullName evidence="1">Uncharacterized protein</fullName>
    </submittedName>
</protein>
<feature type="non-terminal residue" evidence="1">
    <location>
        <position position="1"/>
    </location>
</feature>
<reference evidence="1" key="1">
    <citation type="journal article" date="2019" name="Sci. Rep.">
        <title>Draft genome of Tanacetum cinerariifolium, the natural source of mosquito coil.</title>
        <authorList>
            <person name="Yamashiro T."/>
            <person name="Shiraishi A."/>
            <person name="Satake H."/>
            <person name="Nakayama K."/>
        </authorList>
    </citation>
    <scope>NUCLEOTIDE SEQUENCE</scope>
</reference>
<dbReference type="AlphaFoldDB" id="A0A6L2N9G4"/>
<proteinExistence type="predicted"/>
<dbReference type="EMBL" id="BKCJ010008561">
    <property type="protein sequence ID" value="GEU82843.1"/>
    <property type="molecule type" value="Genomic_DNA"/>
</dbReference>
<gene>
    <name evidence="1" type="ORF">Tci_054821</name>
</gene>
<sequence length="99" mass="11416">NEDYNFDLEADLRKIEYLLNQDPSTESEINIIDLVLERFTDKPALDYSLPLGDDDDDLFDFMSDNDKWEKLLYGPIKIFSSSVSAPRTKEFGVSQARDS</sequence>
<evidence type="ECO:0000313" key="1">
    <source>
        <dbReference type="EMBL" id="GEU82843.1"/>
    </source>
</evidence>
<organism evidence="1">
    <name type="scientific">Tanacetum cinerariifolium</name>
    <name type="common">Dalmatian daisy</name>
    <name type="synonym">Chrysanthemum cinerariifolium</name>
    <dbReference type="NCBI Taxonomy" id="118510"/>
    <lineage>
        <taxon>Eukaryota</taxon>
        <taxon>Viridiplantae</taxon>
        <taxon>Streptophyta</taxon>
        <taxon>Embryophyta</taxon>
        <taxon>Tracheophyta</taxon>
        <taxon>Spermatophyta</taxon>
        <taxon>Magnoliopsida</taxon>
        <taxon>eudicotyledons</taxon>
        <taxon>Gunneridae</taxon>
        <taxon>Pentapetalae</taxon>
        <taxon>asterids</taxon>
        <taxon>campanulids</taxon>
        <taxon>Asterales</taxon>
        <taxon>Asteraceae</taxon>
        <taxon>Asteroideae</taxon>
        <taxon>Anthemideae</taxon>
        <taxon>Anthemidinae</taxon>
        <taxon>Tanacetum</taxon>
    </lineage>
</organism>
<name>A0A6L2N9G4_TANCI</name>
<comment type="caution">
    <text evidence="1">The sequence shown here is derived from an EMBL/GenBank/DDBJ whole genome shotgun (WGS) entry which is preliminary data.</text>
</comment>
<accession>A0A6L2N9G4</accession>